<evidence type="ECO:0000313" key="3">
    <source>
        <dbReference type="Proteomes" id="UP001190700"/>
    </source>
</evidence>
<gene>
    <name evidence="2" type="ORF">CYMTET_48730</name>
</gene>
<keyword evidence="1" id="KW-0812">Transmembrane</keyword>
<feature type="transmembrane region" description="Helical" evidence="1">
    <location>
        <begin position="53"/>
        <end position="77"/>
    </location>
</feature>
<feature type="transmembrane region" description="Helical" evidence="1">
    <location>
        <begin position="89"/>
        <end position="109"/>
    </location>
</feature>
<reference evidence="2 3" key="1">
    <citation type="journal article" date="2015" name="Genome Biol. Evol.">
        <title>Comparative Genomics of a Bacterivorous Green Alga Reveals Evolutionary Causalities and Consequences of Phago-Mixotrophic Mode of Nutrition.</title>
        <authorList>
            <person name="Burns J.A."/>
            <person name="Paasch A."/>
            <person name="Narechania A."/>
            <person name="Kim E."/>
        </authorList>
    </citation>
    <scope>NUCLEOTIDE SEQUENCE [LARGE SCALE GENOMIC DNA]</scope>
    <source>
        <strain evidence="2 3">PLY_AMNH</strain>
    </source>
</reference>
<sequence length="328" mass="36936">AFATFSLLSLSPKYPLPFSGLIVGIASVIAAVAASYFSFPLNLRRSAIVRTRLFWFIGVVVGIVVFILGYFFIVLLFNVLNNNGAEENHWLWTGLPLLITYPEIFEFALKRAVVYCFKADDHIMLSLNALVVICVVVSHASFMSLITTLLPFHLCLLLVSMESAKNFRNGFRAISLHKNEDQLKRDEFAQVIQAGIMVDMIEITVPFWYLCLFLVTLYSPNSQMIGNVKFGGWHFSTVSDVPLAVVNLLITVFIDTAVFMVFGVVLWVKCGINVLRVIAFLMKSYGLLILVWHTFLLELIICINDIGCGIDLTLQFKWLTGNEWTPDN</sequence>
<accession>A0AAE0BRS0</accession>
<dbReference type="AlphaFoldDB" id="A0AAE0BRS0"/>
<name>A0AAE0BRS0_9CHLO</name>
<feature type="transmembrane region" description="Helical" evidence="1">
    <location>
        <begin position="280"/>
        <end position="301"/>
    </location>
</feature>
<evidence type="ECO:0000256" key="1">
    <source>
        <dbReference type="SAM" id="Phobius"/>
    </source>
</evidence>
<proteinExistence type="predicted"/>
<comment type="caution">
    <text evidence="2">The sequence shown here is derived from an EMBL/GenBank/DDBJ whole genome shotgun (WGS) entry which is preliminary data.</text>
</comment>
<dbReference type="Proteomes" id="UP001190700">
    <property type="component" value="Unassembled WGS sequence"/>
</dbReference>
<keyword evidence="1" id="KW-0472">Membrane</keyword>
<feature type="non-terminal residue" evidence="2">
    <location>
        <position position="1"/>
    </location>
</feature>
<dbReference type="EMBL" id="LGRX02033383">
    <property type="protein sequence ID" value="KAK3241502.1"/>
    <property type="molecule type" value="Genomic_DNA"/>
</dbReference>
<keyword evidence="3" id="KW-1185">Reference proteome</keyword>
<feature type="transmembrane region" description="Helical" evidence="1">
    <location>
        <begin position="188"/>
        <end position="215"/>
    </location>
</feature>
<protein>
    <submittedName>
        <fullName evidence="2">Uncharacterized protein</fullName>
    </submittedName>
</protein>
<evidence type="ECO:0000313" key="2">
    <source>
        <dbReference type="EMBL" id="KAK3241502.1"/>
    </source>
</evidence>
<feature type="transmembrane region" description="Helical" evidence="1">
    <location>
        <begin position="121"/>
        <end position="142"/>
    </location>
</feature>
<keyword evidence="1" id="KW-1133">Transmembrane helix</keyword>
<feature type="transmembrane region" description="Helical" evidence="1">
    <location>
        <begin position="20"/>
        <end position="41"/>
    </location>
</feature>
<organism evidence="2 3">
    <name type="scientific">Cymbomonas tetramitiformis</name>
    <dbReference type="NCBI Taxonomy" id="36881"/>
    <lineage>
        <taxon>Eukaryota</taxon>
        <taxon>Viridiplantae</taxon>
        <taxon>Chlorophyta</taxon>
        <taxon>Pyramimonadophyceae</taxon>
        <taxon>Pyramimonadales</taxon>
        <taxon>Pyramimonadaceae</taxon>
        <taxon>Cymbomonas</taxon>
    </lineage>
</organism>